<organism evidence="8 9">
    <name type="scientific">Exophiala xenobiotica</name>
    <dbReference type="NCBI Taxonomy" id="348802"/>
    <lineage>
        <taxon>Eukaryota</taxon>
        <taxon>Fungi</taxon>
        <taxon>Dikarya</taxon>
        <taxon>Ascomycota</taxon>
        <taxon>Pezizomycotina</taxon>
        <taxon>Eurotiomycetes</taxon>
        <taxon>Chaetothyriomycetidae</taxon>
        <taxon>Chaetothyriales</taxon>
        <taxon>Herpotrichiellaceae</taxon>
        <taxon>Exophiala</taxon>
    </lineage>
</organism>
<dbReference type="STRING" id="348802.A0A0D2BIN2"/>
<protein>
    <recommendedName>
        <fullName evidence="7">Xylanolytic transcriptional activator regulatory domain-containing protein</fullName>
    </recommendedName>
</protein>
<gene>
    <name evidence="8" type="ORF">PV05_07872</name>
</gene>
<accession>A0A0D2BIN2</accession>
<proteinExistence type="predicted"/>
<evidence type="ECO:0000256" key="4">
    <source>
        <dbReference type="ARBA" id="ARBA00023163"/>
    </source>
</evidence>
<feature type="region of interest" description="Disordered" evidence="6">
    <location>
        <begin position="17"/>
        <end position="38"/>
    </location>
</feature>
<name>A0A0D2BIN2_9EURO</name>
<evidence type="ECO:0000313" key="8">
    <source>
        <dbReference type="EMBL" id="KIW52211.1"/>
    </source>
</evidence>
<evidence type="ECO:0000256" key="6">
    <source>
        <dbReference type="SAM" id="MobiDB-lite"/>
    </source>
</evidence>
<evidence type="ECO:0000256" key="5">
    <source>
        <dbReference type="ARBA" id="ARBA00023242"/>
    </source>
</evidence>
<evidence type="ECO:0000259" key="7">
    <source>
        <dbReference type="Pfam" id="PF04082"/>
    </source>
</evidence>
<dbReference type="PANTHER" id="PTHR47338:SF16">
    <property type="entry name" value="TRANSCRIPTION FACTOR, PUTATIVE (AFU_ORTHOLOGUE AFUA_2G09360)-RELATED"/>
    <property type="match status" value="1"/>
</dbReference>
<dbReference type="GO" id="GO:0003677">
    <property type="term" value="F:DNA binding"/>
    <property type="evidence" value="ECO:0007669"/>
    <property type="project" value="InterPro"/>
</dbReference>
<dbReference type="GeneID" id="25329780"/>
<keyword evidence="4" id="KW-0804">Transcription</keyword>
<dbReference type="EMBL" id="KN847321">
    <property type="protein sequence ID" value="KIW52211.1"/>
    <property type="molecule type" value="Genomic_DNA"/>
</dbReference>
<feature type="compositionally biased region" description="Polar residues" evidence="6">
    <location>
        <begin position="18"/>
        <end position="29"/>
    </location>
</feature>
<dbReference type="CDD" id="cd12148">
    <property type="entry name" value="fungal_TF_MHR"/>
    <property type="match status" value="1"/>
</dbReference>
<keyword evidence="2" id="KW-0479">Metal-binding</keyword>
<evidence type="ECO:0000313" key="9">
    <source>
        <dbReference type="Proteomes" id="UP000054342"/>
    </source>
</evidence>
<evidence type="ECO:0000256" key="3">
    <source>
        <dbReference type="ARBA" id="ARBA00023015"/>
    </source>
</evidence>
<sequence>MQIQLVGERPLVPRPSATVGTCRQFSQPPERQVKPKSDLSHGTAIELVDHYLDKFCGRPHSIFHQATLRSQVRNGSLNEALLYAVCAIGCKFSGNPYIRGQGSSWAAESKRLLQADISNICLENIQACILVAMLSVGHGDSASEALFFRIATALAEIMSLNSPFPEGSVIDREIRRRVWWSLYMTDMWCISGQGLHSQLKGVKAKIELPINDRTFMSLHSEQLAIVDPLDHGIWAQMITLVPLFGPIHNINRLAANGETHTINLDQQVEQLAGNLEDWKQKLPIDAQMNHENLRRQQKRGLGGLLISIHLAYHHYATLLYFRYLEVQLPRSASDRTYITRFSSSVLVHTLLFGDLDQLETASRELNTNFEALMELSQYWPAISAMIERLLVFQDMCLLSTESGTHKLDGWMLRFLIEHSLDIEAKKMQVNPSSLNADSEKLSSKAKELTEQGRYLRFRSP</sequence>
<dbReference type="OrthoDB" id="1924787at2759"/>
<dbReference type="AlphaFoldDB" id="A0A0D2BIN2"/>
<dbReference type="InterPro" id="IPR007219">
    <property type="entry name" value="XnlR_reg_dom"/>
</dbReference>
<keyword evidence="9" id="KW-1185">Reference proteome</keyword>
<keyword evidence="5" id="KW-0539">Nucleus</keyword>
<comment type="subcellular location">
    <subcellularLocation>
        <location evidence="1">Nucleus</location>
    </subcellularLocation>
</comment>
<dbReference type="GO" id="GO:0006351">
    <property type="term" value="P:DNA-templated transcription"/>
    <property type="evidence" value="ECO:0007669"/>
    <property type="project" value="InterPro"/>
</dbReference>
<dbReference type="InterPro" id="IPR050815">
    <property type="entry name" value="TF_fung"/>
</dbReference>
<dbReference type="GO" id="GO:0008270">
    <property type="term" value="F:zinc ion binding"/>
    <property type="evidence" value="ECO:0007669"/>
    <property type="project" value="InterPro"/>
</dbReference>
<keyword evidence="3" id="KW-0805">Transcription regulation</keyword>
<dbReference type="HOGENOM" id="CLU_026304_0_1_1"/>
<dbReference type="Proteomes" id="UP000054342">
    <property type="component" value="Unassembled WGS sequence"/>
</dbReference>
<dbReference type="RefSeq" id="XP_013312795.1">
    <property type="nucleotide sequence ID" value="XM_013457341.1"/>
</dbReference>
<reference evidence="8 9" key="1">
    <citation type="submission" date="2015-01" db="EMBL/GenBank/DDBJ databases">
        <title>The Genome Sequence of Exophiala xenobiotica CBS118157.</title>
        <authorList>
            <consortium name="The Broad Institute Genomics Platform"/>
            <person name="Cuomo C."/>
            <person name="de Hoog S."/>
            <person name="Gorbushina A."/>
            <person name="Stielow B."/>
            <person name="Teixiera M."/>
            <person name="Abouelleil A."/>
            <person name="Chapman S.B."/>
            <person name="Priest M."/>
            <person name="Young S.K."/>
            <person name="Wortman J."/>
            <person name="Nusbaum C."/>
            <person name="Birren B."/>
        </authorList>
    </citation>
    <scope>NUCLEOTIDE SEQUENCE [LARGE SCALE GENOMIC DNA]</scope>
    <source>
        <strain evidence="8 9">CBS 118157</strain>
    </source>
</reference>
<feature type="domain" description="Xylanolytic transcriptional activator regulatory" evidence="7">
    <location>
        <begin position="49"/>
        <end position="279"/>
    </location>
</feature>
<dbReference type="Pfam" id="PF04082">
    <property type="entry name" value="Fungal_trans"/>
    <property type="match status" value="1"/>
</dbReference>
<dbReference type="PANTHER" id="PTHR47338">
    <property type="entry name" value="ZN(II)2CYS6 TRANSCRIPTION FACTOR (EUROFUNG)-RELATED"/>
    <property type="match status" value="1"/>
</dbReference>
<dbReference type="GO" id="GO:0005634">
    <property type="term" value="C:nucleus"/>
    <property type="evidence" value="ECO:0007669"/>
    <property type="project" value="UniProtKB-SubCell"/>
</dbReference>
<dbReference type="GO" id="GO:0000981">
    <property type="term" value="F:DNA-binding transcription factor activity, RNA polymerase II-specific"/>
    <property type="evidence" value="ECO:0007669"/>
    <property type="project" value="InterPro"/>
</dbReference>
<evidence type="ECO:0000256" key="1">
    <source>
        <dbReference type="ARBA" id="ARBA00004123"/>
    </source>
</evidence>
<evidence type="ECO:0000256" key="2">
    <source>
        <dbReference type="ARBA" id="ARBA00022723"/>
    </source>
</evidence>